<reference evidence="2 3" key="1">
    <citation type="journal article" date="2020" name="ISME J.">
        <title>Uncovering the hidden diversity of litter-decomposition mechanisms in mushroom-forming fungi.</title>
        <authorList>
            <person name="Floudas D."/>
            <person name="Bentzer J."/>
            <person name="Ahren D."/>
            <person name="Johansson T."/>
            <person name="Persson P."/>
            <person name="Tunlid A."/>
        </authorList>
    </citation>
    <scope>NUCLEOTIDE SEQUENCE [LARGE SCALE GENOMIC DNA]</scope>
    <source>
        <strain evidence="2 3">CBS 101986</strain>
    </source>
</reference>
<dbReference type="AlphaFoldDB" id="A0A8H5F6A7"/>
<protein>
    <submittedName>
        <fullName evidence="2">Uncharacterized protein</fullName>
    </submittedName>
</protein>
<sequence>MITRILHNMNPPRRRTSLSERTSGLTDAEHTQAQLLLPLTVPALLNKLLVASGVHAMGEDEVSALQAVCNMLDKRTASDAHQLEQDEISALRAVHDMLAKRVEDAQVCDNRSSSFEIEAAGFLEVEPDVFAEIDERGENEHWSANGLFQHLELLERLVSRTNETAARLWTNAFFYRVAAMLPTEYSMVLNVTQDAPAVSLSDSSLHAQTVSGTVNWTAVATSEASIADEFKYSPHLSKLRKGDASALLSPRCASARVAWGESSPENTIRGALTNGHDWIFLLPWFDGAKEITYLQSRPLTIEKTEGFAKVISKESVTVISAILAHWMIHSHEDIRDDDYLVIKSYS</sequence>
<evidence type="ECO:0000256" key="1">
    <source>
        <dbReference type="SAM" id="MobiDB-lite"/>
    </source>
</evidence>
<dbReference type="Proteomes" id="UP000567179">
    <property type="component" value="Unassembled WGS sequence"/>
</dbReference>
<evidence type="ECO:0000313" key="3">
    <source>
        <dbReference type="Proteomes" id="UP000567179"/>
    </source>
</evidence>
<accession>A0A8H5F6A7</accession>
<organism evidence="2 3">
    <name type="scientific">Psilocybe cf. subviscida</name>
    <dbReference type="NCBI Taxonomy" id="2480587"/>
    <lineage>
        <taxon>Eukaryota</taxon>
        <taxon>Fungi</taxon>
        <taxon>Dikarya</taxon>
        <taxon>Basidiomycota</taxon>
        <taxon>Agaricomycotina</taxon>
        <taxon>Agaricomycetes</taxon>
        <taxon>Agaricomycetidae</taxon>
        <taxon>Agaricales</taxon>
        <taxon>Agaricineae</taxon>
        <taxon>Strophariaceae</taxon>
        <taxon>Psilocybe</taxon>
    </lineage>
</organism>
<gene>
    <name evidence="2" type="ORF">D9619_009589</name>
</gene>
<evidence type="ECO:0000313" key="2">
    <source>
        <dbReference type="EMBL" id="KAF5325334.1"/>
    </source>
</evidence>
<dbReference type="EMBL" id="JAACJJ010000015">
    <property type="protein sequence ID" value="KAF5325334.1"/>
    <property type="molecule type" value="Genomic_DNA"/>
</dbReference>
<dbReference type="OrthoDB" id="2720314at2759"/>
<keyword evidence="3" id="KW-1185">Reference proteome</keyword>
<proteinExistence type="predicted"/>
<feature type="region of interest" description="Disordered" evidence="1">
    <location>
        <begin position="1"/>
        <end position="24"/>
    </location>
</feature>
<comment type="caution">
    <text evidence="2">The sequence shown here is derived from an EMBL/GenBank/DDBJ whole genome shotgun (WGS) entry which is preliminary data.</text>
</comment>
<name>A0A8H5F6A7_9AGAR</name>